<keyword evidence="1" id="KW-0472">Membrane</keyword>
<evidence type="ECO:0000313" key="3">
    <source>
        <dbReference type="Proteomes" id="UP000004893"/>
    </source>
</evidence>
<dbReference type="STRING" id="553973.CLOHYLEM_06173"/>
<keyword evidence="3" id="KW-1185">Reference proteome</keyword>
<evidence type="ECO:0000313" key="2">
    <source>
        <dbReference type="EMBL" id="EEG74166.1"/>
    </source>
</evidence>
<comment type="caution">
    <text evidence="2">The sequence shown here is derived from an EMBL/GenBank/DDBJ whole genome shotgun (WGS) entry which is preliminary data.</text>
</comment>
<gene>
    <name evidence="2" type="ORF">CLOHYLEM_06173</name>
</gene>
<keyword evidence="1" id="KW-1133">Transmembrane helix</keyword>
<dbReference type="Proteomes" id="UP000004893">
    <property type="component" value="Unassembled WGS sequence"/>
</dbReference>
<reference evidence="2" key="1">
    <citation type="submission" date="2009-02" db="EMBL/GenBank/DDBJ databases">
        <authorList>
            <person name="Fulton L."/>
            <person name="Clifton S."/>
            <person name="Fulton B."/>
            <person name="Xu J."/>
            <person name="Minx P."/>
            <person name="Pepin K.H."/>
            <person name="Johnson M."/>
            <person name="Bhonagiri V."/>
            <person name="Nash W.E."/>
            <person name="Mardis E.R."/>
            <person name="Wilson R.K."/>
        </authorList>
    </citation>
    <scope>NUCLEOTIDE SEQUENCE [LARGE SCALE GENOMIC DNA]</scope>
    <source>
        <strain evidence="2">DSM 15053</strain>
    </source>
</reference>
<name>C0C202_9FIRM</name>
<proteinExistence type="predicted"/>
<evidence type="ECO:0008006" key="4">
    <source>
        <dbReference type="Google" id="ProtNLM"/>
    </source>
</evidence>
<dbReference type="HOGENOM" id="CLU_066828_0_0_9"/>
<accession>C0C202</accession>
<sequence>MNKNRLPSQKIYDYHTGRVSASASVKASITVEAAMAVPIFFLAVVCLLYLMEMAAIQTAVRSGLQYAGKGLAKEAYVLPAAVPSKLEADVVNAIGADRLNRSIVEGGSGGIHCHKSWMSPSTGICSLAAEYRIKLPLPLFRLPSPSYEIKMKIKGWTGYVKAGLSGEREKTVYVTETGIVYHEDYHCTHLELSIRPVQASDVPGLRNEDGGKYYPCEHCAGSGSGAVFITDSGNRYHSSLGCSGLKRTIYAVPVSEAVGKGACQRCGK</sequence>
<keyword evidence="1" id="KW-0812">Transmembrane</keyword>
<evidence type="ECO:0000256" key="1">
    <source>
        <dbReference type="SAM" id="Phobius"/>
    </source>
</evidence>
<dbReference type="eggNOG" id="COG4961">
    <property type="taxonomic scope" value="Bacteria"/>
</dbReference>
<protein>
    <recommendedName>
        <fullName evidence="4">TadE-like protein</fullName>
    </recommendedName>
</protein>
<dbReference type="RefSeq" id="WP_006443525.1">
    <property type="nucleotide sequence ID" value="NZ_CP036524.1"/>
</dbReference>
<reference evidence="2" key="2">
    <citation type="submission" date="2013-06" db="EMBL/GenBank/DDBJ databases">
        <title>Draft genome sequence of Clostridium hylemonae (DSM 15053).</title>
        <authorList>
            <person name="Sudarsanam P."/>
            <person name="Ley R."/>
            <person name="Guruge J."/>
            <person name="Turnbaugh P.J."/>
            <person name="Mahowald M."/>
            <person name="Liep D."/>
            <person name="Gordon J."/>
        </authorList>
    </citation>
    <scope>NUCLEOTIDE SEQUENCE</scope>
    <source>
        <strain evidence="2">DSM 15053</strain>
    </source>
</reference>
<dbReference type="OrthoDB" id="1766790at2"/>
<organism evidence="2 3">
    <name type="scientific">[Clostridium] hylemonae DSM 15053</name>
    <dbReference type="NCBI Taxonomy" id="553973"/>
    <lineage>
        <taxon>Bacteria</taxon>
        <taxon>Bacillati</taxon>
        <taxon>Bacillota</taxon>
        <taxon>Clostridia</taxon>
        <taxon>Lachnospirales</taxon>
        <taxon>Lachnospiraceae</taxon>
    </lineage>
</organism>
<feature type="transmembrane region" description="Helical" evidence="1">
    <location>
        <begin position="33"/>
        <end position="51"/>
    </location>
</feature>
<dbReference type="EMBL" id="ABYI02000022">
    <property type="protein sequence ID" value="EEG74166.1"/>
    <property type="molecule type" value="Genomic_DNA"/>
</dbReference>
<dbReference type="AlphaFoldDB" id="C0C202"/>